<keyword evidence="6" id="KW-1185">Reference proteome</keyword>
<dbReference type="Proteomes" id="UP000054773">
    <property type="component" value="Unassembled WGS sequence"/>
</dbReference>
<comment type="catalytic activity">
    <reaction evidence="2">
        <text>2,5-diamino-6-hydroxy-4-(5-phosphoribosylamino)-pyrimidine + H2O = 2,5,6-triamino-4-hydroxypyrimidine + D-ribose 5-phosphate</text>
        <dbReference type="Rhea" id="RHEA:23436"/>
        <dbReference type="ChEBI" id="CHEBI:15377"/>
        <dbReference type="ChEBI" id="CHEBI:58614"/>
        <dbReference type="ChEBI" id="CHEBI:78346"/>
        <dbReference type="ChEBI" id="CHEBI:137796"/>
    </reaction>
</comment>
<evidence type="ECO:0000256" key="3">
    <source>
        <dbReference type="SAM" id="MobiDB-lite"/>
    </source>
</evidence>
<proteinExistence type="predicted"/>
<evidence type="ECO:0000256" key="1">
    <source>
        <dbReference type="ARBA" id="ARBA00000022"/>
    </source>
</evidence>
<dbReference type="InterPro" id="IPR037238">
    <property type="entry name" value="YbiA-like_sf"/>
</dbReference>
<dbReference type="Pfam" id="PF08719">
    <property type="entry name" value="NADAR"/>
    <property type="match status" value="1"/>
</dbReference>
<dbReference type="OrthoDB" id="9793111at2"/>
<dbReference type="SUPFAM" id="SSF143990">
    <property type="entry name" value="YbiA-like"/>
    <property type="match status" value="1"/>
</dbReference>
<dbReference type="InterPro" id="IPR012816">
    <property type="entry name" value="NADAR"/>
</dbReference>
<dbReference type="STRING" id="448.Lery_2618"/>
<gene>
    <name evidence="5" type="primary">ybiA_2</name>
    <name evidence="5" type="ORF">Lery_2618</name>
</gene>
<organism evidence="5 6">
    <name type="scientific">Legionella erythra</name>
    <dbReference type="NCBI Taxonomy" id="448"/>
    <lineage>
        <taxon>Bacteria</taxon>
        <taxon>Pseudomonadati</taxon>
        <taxon>Pseudomonadota</taxon>
        <taxon>Gammaproteobacteria</taxon>
        <taxon>Legionellales</taxon>
        <taxon>Legionellaceae</taxon>
        <taxon>Legionella</taxon>
    </lineage>
</organism>
<dbReference type="PATRIC" id="fig|448.7.peg.2748"/>
<accession>A0A0W0TFV7</accession>
<protein>
    <submittedName>
        <fullName evidence="5">Swarming motility protein YbiA</fullName>
    </submittedName>
</protein>
<comment type="catalytic activity">
    <reaction evidence="1">
        <text>5-amino-6-(5-phospho-D-ribosylamino)uracil + H2O = 5,6-diaminouracil + D-ribose 5-phosphate</text>
        <dbReference type="Rhea" id="RHEA:55020"/>
        <dbReference type="ChEBI" id="CHEBI:15377"/>
        <dbReference type="ChEBI" id="CHEBI:46252"/>
        <dbReference type="ChEBI" id="CHEBI:58453"/>
        <dbReference type="ChEBI" id="CHEBI:78346"/>
    </reaction>
</comment>
<dbReference type="RefSeq" id="WP_058527702.1">
    <property type="nucleotide sequence ID" value="NZ_LNYA01000034.1"/>
</dbReference>
<name>A0A0W0TFV7_LEGER</name>
<dbReference type="AlphaFoldDB" id="A0A0W0TFV7"/>
<evidence type="ECO:0000259" key="4">
    <source>
        <dbReference type="Pfam" id="PF08719"/>
    </source>
</evidence>
<dbReference type="EMBL" id="LNYA01000034">
    <property type="protein sequence ID" value="KTC94451.1"/>
    <property type="molecule type" value="Genomic_DNA"/>
</dbReference>
<feature type="region of interest" description="Disordered" evidence="3">
    <location>
        <begin position="1"/>
        <end position="30"/>
    </location>
</feature>
<evidence type="ECO:0000313" key="5">
    <source>
        <dbReference type="EMBL" id="KTC94451.1"/>
    </source>
</evidence>
<comment type="caution">
    <text evidence="5">The sequence shown here is derived from an EMBL/GenBank/DDBJ whole genome shotgun (WGS) entry which is preliminary data.</text>
</comment>
<reference evidence="5 6" key="1">
    <citation type="submission" date="2015-11" db="EMBL/GenBank/DDBJ databases">
        <title>Genomic analysis of 38 Legionella species identifies large and diverse effector repertoires.</title>
        <authorList>
            <person name="Burstein D."/>
            <person name="Amaro F."/>
            <person name="Zusman T."/>
            <person name="Lifshitz Z."/>
            <person name="Cohen O."/>
            <person name="Gilbert J.A."/>
            <person name="Pupko T."/>
            <person name="Shuman H.A."/>
            <person name="Segal G."/>
        </authorList>
    </citation>
    <scope>NUCLEOTIDE SEQUENCE [LARGE SCALE GENOMIC DNA]</scope>
    <source>
        <strain evidence="5 6">SE-32A-C8</strain>
    </source>
</reference>
<sequence>MTLSVKSFSGPIKRLTGHSDHPKLKGSNKTDSVSIVAFDRESDEWGIFSNYAETPIRMMTPYGERTFPTVEHYFQYQKDPNDEAYLNNILSGDAQNARNLGQKKKWNHYSDADRAMERAIDAKLKIPGVQKALLATGDACLIEDTGSRSDNNQDGNWGWKKGGQVALHDGAGNKLGILLMEKRNLLNSSSNVQDPRDLSERARGIMTHNYAHTDLISLSKSLPDGTRAYSTYNHQNNNVPHSNQELSQVIYRMGKTNKEYSGIPLVARGAMNGTLKIAFDSPKDANDFQAILAKEGFKTTYFGGNDKYPIDCGNGKKLEHIVRFENDGEAQEIPPAALEFLKRKFSDDDEKIAEIVQQLGFEGADLRREMQKKN</sequence>
<dbReference type="CDD" id="cd15457">
    <property type="entry name" value="NADAR"/>
    <property type="match status" value="1"/>
</dbReference>
<evidence type="ECO:0000313" key="6">
    <source>
        <dbReference type="Proteomes" id="UP000054773"/>
    </source>
</evidence>
<evidence type="ECO:0000256" key="2">
    <source>
        <dbReference type="ARBA" id="ARBA00000751"/>
    </source>
</evidence>
<dbReference type="Gene3D" id="1.10.357.40">
    <property type="entry name" value="YbiA-like"/>
    <property type="match status" value="1"/>
</dbReference>
<feature type="domain" description="NADAR" evidence="4">
    <location>
        <begin position="38"/>
        <end position="186"/>
    </location>
</feature>